<evidence type="ECO:0008006" key="3">
    <source>
        <dbReference type="Google" id="ProtNLM"/>
    </source>
</evidence>
<reference evidence="1 2" key="1">
    <citation type="journal article" date="2019" name="Commun. Biol.">
        <title>The bagworm genome reveals a unique fibroin gene that provides high tensile strength.</title>
        <authorList>
            <person name="Kono N."/>
            <person name="Nakamura H."/>
            <person name="Ohtoshi R."/>
            <person name="Tomita M."/>
            <person name="Numata K."/>
            <person name="Arakawa K."/>
        </authorList>
    </citation>
    <scope>NUCLEOTIDE SEQUENCE [LARGE SCALE GENOMIC DNA]</scope>
</reference>
<name>A0A4C1WA21_EUMVA</name>
<evidence type="ECO:0000313" key="2">
    <source>
        <dbReference type="Proteomes" id="UP000299102"/>
    </source>
</evidence>
<comment type="caution">
    <text evidence="1">The sequence shown here is derived from an EMBL/GenBank/DDBJ whole genome shotgun (WGS) entry which is preliminary data.</text>
</comment>
<keyword evidence="2" id="KW-1185">Reference proteome</keyword>
<dbReference type="EMBL" id="BGZK01000519">
    <property type="protein sequence ID" value="GBP48238.1"/>
    <property type="molecule type" value="Genomic_DNA"/>
</dbReference>
<organism evidence="1 2">
    <name type="scientific">Eumeta variegata</name>
    <name type="common">Bagworm moth</name>
    <name type="synonym">Eumeta japonica</name>
    <dbReference type="NCBI Taxonomy" id="151549"/>
    <lineage>
        <taxon>Eukaryota</taxon>
        <taxon>Metazoa</taxon>
        <taxon>Ecdysozoa</taxon>
        <taxon>Arthropoda</taxon>
        <taxon>Hexapoda</taxon>
        <taxon>Insecta</taxon>
        <taxon>Pterygota</taxon>
        <taxon>Neoptera</taxon>
        <taxon>Endopterygota</taxon>
        <taxon>Lepidoptera</taxon>
        <taxon>Glossata</taxon>
        <taxon>Ditrysia</taxon>
        <taxon>Tineoidea</taxon>
        <taxon>Psychidae</taxon>
        <taxon>Oiketicinae</taxon>
        <taxon>Eumeta</taxon>
    </lineage>
</organism>
<dbReference type="OrthoDB" id="7489787at2759"/>
<sequence>MSLLTSEKIKPVTHPAFSPDLPPSYFPKNQICDGGLTFTRLLATPLTAGTKETTTHQPRPRRVRVYYKIATVFQNKYKFSAKDVDNLDETGISTIQRPTKVIAPKSIRRLGTIGGANTTG</sequence>
<dbReference type="AlphaFoldDB" id="A0A4C1WA21"/>
<accession>A0A4C1WA21</accession>
<dbReference type="Proteomes" id="UP000299102">
    <property type="component" value="Unassembled WGS sequence"/>
</dbReference>
<gene>
    <name evidence="1" type="ORF">EVAR_96827_1</name>
</gene>
<proteinExistence type="predicted"/>
<evidence type="ECO:0000313" key="1">
    <source>
        <dbReference type="EMBL" id="GBP48238.1"/>
    </source>
</evidence>
<protein>
    <recommendedName>
        <fullName evidence="3">Histone-lysine N-methyltransferase SETMAR</fullName>
    </recommendedName>
</protein>